<sequence length="1249" mass="139338">MTRKFQNMLVTRTKVDATQQTQRAKPFEHRCGFRSIMTVASQDVSVMGKELKESITISPTICRITVLVNFSEIIVAPELSTSHIIYDLCDRSGNQLRIRCDFGKKHKRKNNLFLRTTGTTRLAFTSLDDRTASGVFSACQSNPVVFSGRKRDRVIQHLRLRKKYTRRRTNTKLLCTQLSLVSIGKIFEIPQNTVLKEQHIQLKERIINKKFNWVSEDFTHHFSITIQVDRLVPDERSQDISKYVVFTRDDAGSQFVLHCMLAIQKKRNWPARQLARTLTYHSIVLPNSLKSAKNFQQLPLILVRTKQHRDGIIHASPPDHEFVLSPVYKRMRHSQSGVGISHKFAKVLHRHRSYTLQVRNVVEKWRSSSVFQTSTASRRPWTSGLTSLLLDARILRFSQIHQMATTALEATLLQRLLWLDITFKSFSITLLLVLISLFDQTFGSIQESVTHHSADSIAPFASGFPIARVYVAVQEELSPGAIITELSTHPLVKNLITQTDATQIHETFQYHLMNAFDSHLFRITGTSGRLTIATRLDREALCASQKAQFCCNNRAQIPSSLMSDESWKLIEAVPKSQLCHLVAHISLQPNKPASQSESGTGQTGIAQINRLALVYLYIRLDDINDHAPQFASPTTTLNVAEDATVGSVLHYFRVTDPDAGANGLRDVKLSVAPLSGTSLSANSRNIEPVRGISTGGLANPFDVRLSRDGASLLLQAALDRESISAYDLTLTALDGDPISPKSSQLNLRVLVTDANDNAPTWVRPLVNANKLQPENADVHIIDQSMPQFNVSISEDTQVGALVFWLQARDADVGDNARLTYAIDTGAPGGLTALNYFSVQSTTGEVRLRAQLDYDSASANSNGAEIEVPITVQDNPHIGRPLMARAVLFVRILDVNDIHPIIVASPLSPVPLRRPFLMNTVPSQYTSFGVWENQPAGQPVASILVSDPDTGGGGKVSCSVQSDYFRLASESIKTEFFETIQSQSISNYPFSDGELISGPITYQLISTQILDREHIPRHQVLLTCRDHDQSKPLVSTRRLDIEVLDENDNAPEFMASLIELTCPENSPPGQIIGVVNATDKDVGENARLRFWVNEASSSWISIHQQTGEVRVNTVFDREQETERRFTVFVSDSAGSTAHTASAEVCIRILDENDHSPQFVDLYFFSVSENSPPGTEIGQIKADDADSGENGKKCHVDFSFSTLRGEATNEEQPGVFNKLKNAWNRLSSHRFSIVTKLFRKTTSCLPKRRSE</sequence>
<dbReference type="PROSITE" id="PS00232">
    <property type="entry name" value="CADHERIN_1"/>
    <property type="match status" value="4"/>
</dbReference>
<name>G7YEB5_CLOSI</name>
<accession>G7YEB5</accession>
<evidence type="ECO:0000256" key="12">
    <source>
        <dbReference type="PROSITE-ProRule" id="PRU00043"/>
    </source>
</evidence>
<evidence type="ECO:0000256" key="8">
    <source>
        <dbReference type="ARBA" id="ARBA00022889"/>
    </source>
</evidence>
<evidence type="ECO:0000256" key="6">
    <source>
        <dbReference type="ARBA" id="ARBA00022737"/>
    </source>
</evidence>
<dbReference type="CDD" id="cd11304">
    <property type="entry name" value="Cadherin_repeat"/>
    <property type="match status" value="6"/>
</dbReference>
<gene>
    <name evidence="14" type="ORF">CLF_105857</name>
</gene>
<dbReference type="PANTHER" id="PTHR24028:SF146">
    <property type="entry name" value="CADHERIN 96CB, ISOFORM D-RELATED"/>
    <property type="match status" value="1"/>
</dbReference>
<dbReference type="GO" id="GO:0005509">
    <property type="term" value="F:calcium ion binding"/>
    <property type="evidence" value="ECO:0007669"/>
    <property type="project" value="UniProtKB-UniRule"/>
</dbReference>
<evidence type="ECO:0000256" key="7">
    <source>
        <dbReference type="ARBA" id="ARBA00022837"/>
    </source>
</evidence>
<dbReference type="PRINTS" id="PR00205">
    <property type="entry name" value="CADHERIN"/>
</dbReference>
<feature type="domain" description="Cadherin" evidence="13">
    <location>
        <begin position="1053"/>
        <end position="1157"/>
    </location>
</feature>
<keyword evidence="8" id="KW-0130">Cell adhesion</keyword>
<evidence type="ECO:0000256" key="9">
    <source>
        <dbReference type="ARBA" id="ARBA00022989"/>
    </source>
</evidence>
<dbReference type="InterPro" id="IPR020894">
    <property type="entry name" value="Cadherin_CS"/>
</dbReference>
<keyword evidence="3" id="KW-0812">Transmembrane</keyword>
<keyword evidence="15" id="KW-1185">Reference proteome</keyword>
<dbReference type="GO" id="GO:0007156">
    <property type="term" value="P:homophilic cell adhesion via plasma membrane adhesion molecules"/>
    <property type="evidence" value="ECO:0007669"/>
    <property type="project" value="InterPro"/>
</dbReference>
<keyword evidence="10" id="KW-0472">Membrane</keyword>
<keyword evidence="6" id="KW-0677">Repeat</keyword>
<dbReference type="SMART" id="SM00112">
    <property type="entry name" value="CA"/>
    <property type="match status" value="5"/>
</dbReference>
<keyword evidence="11" id="KW-0325">Glycoprotein</keyword>
<evidence type="ECO:0000256" key="3">
    <source>
        <dbReference type="ARBA" id="ARBA00022692"/>
    </source>
</evidence>
<dbReference type="Proteomes" id="UP000008909">
    <property type="component" value="Unassembled WGS sequence"/>
</dbReference>
<keyword evidence="2" id="KW-1003">Cell membrane</keyword>
<feature type="domain" description="Cadherin" evidence="13">
    <location>
        <begin position="921"/>
        <end position="1052"/>
    </location>
</feature>
<evidence type="ECO:0000256" key="4">
    <source>
        <dbReference type="ARBA" id="ARBA00022723"/>
    </source>
</evidence>
<dbReference type="InterPro" id="IPR002126">
    <property type="entry name" value="Cadherin-like_dom"/>
</dbReference>
<feature type="domain" description="Cadherin" evidence="13">
    <location>
        <begin position="631"/>
        <end position="761"/>
    </location>
</feature>
<comment type="subcellular location">
    <subcellularLocation>
        <location evidence="1">Cell membrane</location>
        <topology evidence="1">Single-pass type I membrane protein</topology>
    </subcellularLocation>
</comment>
<dbReference type="AlphaFoldDB" id="G7YEB5"/>
<proteinExistence type="predicted"/>
<evidence type="ECO:0000313" key="15">
    <source>
        <dbReference type="Proteomes" id="UP000008909"/>
    </source>
</evidence>
<dbReference type="PROSITE" id="PS50268">
    <property type="entry name" value="CADHERIN_2"/>
    <property type="match status" value="5"/>
</dbReference>
<keyword evidence="9" id="KW-1133">Transmembrane helix</keyword>
<dbReference type="GO" id="GO:0005886">
    <property type="term" value="C:plasma membrane"/>
    <property type="evidence" value="ECO:0007669"/>
    <property type="project" value="UniProtKB-SubCell"/>
</dbReference>
<dbReference type="Gene3D" id="2.60.40.60">
    <property type="entry name" value="Cadherins"/>
    <property type="match status" value="6"/>
</dbReference>
<reference key="2">
    <citation type="submission" date="2011-10" db="EMBL/GenBank/DDBJ databases">
        <title>The genome and transcriptome sequence of Clonorchis sinensis provide insights into the carcinogenic liver fluke.</title>
        <authorList>
            <person name="Wang X."/>
            <person name="Huang Y."/>
            <person name="Chen W."/>
            <person name="Liu H."/>
            <person name="Guo L."/>
            <person name="Chen Y."/>
            <person name="Luo F."/>
            <person name="Zhou W."/>
            <person name="Sun J."/>
            <person name="Mao Q."/>
            <person name="Liang P."/>
            <person name="Zhou C."/>
            <person name="Tian Y."/>
            <person name="Men J."/>
            <person name="Lv X."/>
            <person name="Huang L."/>
            <person name="Zhou J."/>
            <person name="Hu Y."/>
            <person name="Li R."/>
            <person name="Zhang F."/>
            <person name="Lei H."/>
            <person name="Li X."/>
            <person name="Hu X."/>
            <person name="Liang C."/>
            <person name="Xu J."/>
            <person name="Wu Z."/>
            <person name="Yu X."/>
        </authorList>
    </citation>
    <scope>NUCLEOTIDE SEQUENCE</scope>
    <source>
        <strain>Henan</strain>
    </source>
</reference>
<keyword evidence="5" id="KW-0732">Signal</keyword>
<dbReference type="SUPFAM" id="SSF49313">
    <property type="entry name" value="Cadherin-like"/>
    <property type="match status" value="5"/>
</dbReference>
<dbReference type="FunFam" id="2.60.40.60:FF:000123">
    <property type="entry name" value="Protocadherin beta 4"/>
    <property type="match status" value="1"/>
</dbReference>
<dbReference type="InterPro" id="IPR050174">
    <property type="entry name" value="Protocadherin/Cadherin-CA"/>
</dbReference>
<organism evidence="14 15">
    <name type="scientific">Clonorchis sinensis</name>
    <name type="common">Chinese liver fluke</name>
    <dbReference type="NCBI Taxonomy" id="79923"/>
    <lineage>
        <taxon>Eukaryota</taxon>
        <taxon>Metazoa</taxon>
        <taxon>Spiralia</taxon>
        <taxon>Lophotrochozoa</taxon>
        <taxon>Platyhelminthes</taxon>
        <taxon>Trematoda</taxon>
        <taxon>Digenea</taxon>
        <taxon>Opisthorchiida</taxon>
        <taxon>Opisthorchiata</taxon>
        <taxon>Opisthorchiidae</taxon>
        <taxon>Clonorchis</taxon>
    </lineage>
</organism>
<evidence type="ECO:0000256" key="5">
    <source>
        <dbReference type="ARBA" id="ARBA00022729"/>
    </source>
</evidence>
<keyword evidence="7 12" id="KW-0106">Calcium</keyword>
<dbReference type="Pfam" id="PF00028">
    <property type="entry name" value="Cadherin"/>
    <property type="match status" value="2"/>
</dbReference>
<feature type="domain" description="Cadherin" evidence="13">
    <location>
        <begin position="465"/>
        <end position="630"/>
    </location>
</feature>
<keyword evidence="4" id="KW-0479">Metal-binding</keyword>
<evidence type="ECO:0000256" key="1">
    <source>
        <dbReference type="ARBA" id="ARBA00004251"/>
    </source>
</evidence>
<dbReference type="EMBL" id="DF143135">
    <property type="protein sequence ID" value="GAA51298.1"/>
    <property type="molecule type" value="Genomic_DNA"/>
</dbReference>
<evidence type="ECO:0000259" key="13">
    <source>
        <dbReference type="PROSITE" id="PS50268"/>
    </source>
</evidence>
<evidence type="ECO:0000313" key="14">
    <source>
        <dbReference type="EMBL" id="GAA51298.1"/>
    </source>
</evidence>
<dbReference type="InterPro" id="IPR015919">
    <property type="entry name" value="Cadherin-like_sf"/>
</dbReference>
<evidence type="ECO:0000256" key="10">
    <source>
        <dbReference type="ARBA" id="ARBA00023136"/>
    </source>
</evidence>
<evidence type="ECO:0000256" key="2">
    <source>
        <dbReference type="ARBA" id="ARBA00022475"/>
    </source>
</evidence>
<feature type="domain" description="Cadherin" evidence="13">
    <location>
        <begin position="784"/>
        <end position="901"/>
    </location>
</feature>
<protein>
    <submittedName>
        <fullName evidence="14">Protocadherin-1</fullName>
    </submittedName>
</protein>
<reference evidence="14" key="1">
    <citation type="journal article" date="2011" name="Genome Biol.">
        <title>The draft genome of the carcinogenic human liver fluke Clonorchis sinensis.</title>
        <authorList>
            <person name="Wang X."/>
            <person name="Chen W."/>
            <person name="Huang Y."/>
            <person name="Sun J."/>
            <person name="Men J."/>
            <person name="Liu H."/>
            <person name="Luo F."/>
            <person name="Guo L."/>
            <person name="Lv X."/>
            <person name="Deng C."/>
            <person name="Zhou C."/>
            <person name="Fan Y."/>
            <person name="Li X."/>
            <person name="Huang L."/>
            <person name="Hu Y."/>
            <person name="Liang C."/>
            <person name="Hu X."/>
            <person name="Xu J."/>
            <person name="Yu X."/>
        </authorList>
    </citation>
    <scope>NUCLEOTIDE SEQUENCE [LARGE SCALE GENOMIC DNA]</scope>
    <source>
        <strain evidence="14">Henan</strain>
    </source>
</reference>
<dbReference type="PANTHER" id="PTHR24028">
    <property type="entry name" value="CADHERIN-87A"/>
    <property type="match status" value="1"/>
</dbReference>
<evidence type="ECO:0000256" key="11">
    <source>
        <dbReference type="ARBA" id="ARBA00023180"/>
    </source>
</evidence>